<dbReference type="SUPFAM" id="SSF69765">
    <property type="entry name" value="IpsF-like"/>
    <property type="match status" value="1"/>
</dbReference>
<evidence type="ECO:0000313" key="2">
    <source>
        <dbReference type="EMBL" id="STY44928.1"/>
    </source>
</evidence>
<dbReference type="EC" id="4.6.1.12" evidence="2"/>
<name>A0A378MF30_LISGR</name>
<dbReference type="Proteomes" id="UP000254879">
    <property type="component" value="Unassembled WGS sequence"/>
</dbReference>
<proteinExistence type="predicted"/>
<dbReference type="Gene3D" id="3.30.1330.50">
    <property type="entry name" value="2-C-methyl-D-erythritol 2,4-cyclodiphosphate synthase"/>
    <property type="match status" value="1"/>
</dbReference>
<protein>
    <submittedName>
        <fullName evidence="2">2-C-methyl-D-erythritol 2,4-cyclodiphosphate synthase</fullName>
        <ecNumber evidence="2">4.6.1.12</ecNumber>
    </submittedName>
</protein>
<accession>A0A378MF30</accession>
<sequence>MAPYIKAMREHIAELLGAELDQVNVKATTSEMMGFVGREEGIASLAVVLLEK</sequence>
<evidence type="ECO:0000259" key="1">
    <source>
        <dbReference type="Pfam" id="PF02542"/>
    </source>
</evidence>
<keyword evidence="2" id="KW-0456">Lyase</keyword>
<dbReference type="Pfam" id="PF02542">
    <property type="entry name" value="YgbB"/>
    <property type="match status" value="1"/>
</dbReference>
<evidence type="ECO:0000313" key="3">
    <source>
        <dbReference type="Proteomes" id="UP000254879"/>
    </source>
</evidence>
<gene>
    <name evidence="2" type="primary">ispF_2</name>
    <name evidence="2" type="ORF">NCTC10815_02299</name>
</gene>
<dbReference type="EMBL" id="UGPG01000001">
    <property type="protein sequence ID" value="STY44928.1"/>
    <property type="molecule type" value="Genomic_DNA"/>
</dbReference>
<feature type="domain" description="2-C-methyl-D-erythritol 2,4-cyclodiphosphate synthase" evidence="1">
    <location>
        <begin position="1"/>
        <end position="50"/>
    </location>
</feature>
<organism evidence="2 3">
    <name type="scientific">Listeria grayi</name>
    <name type="common">Listeria murrayi</name>
    <dbReference type="NCBI Taxonomy" id="1641"/>
    <lineage>
        <taxon>Bacteria</taxon>
        <taxon>Bacillati</taxon>
        <taxon>Bacillota</taxon>
        <taxon>Bacilli</taxon>
        <taxon>Bacillales</taxon>
        <taxon>Listeriaceae</taxon>
        <taxon>Listeria</taxon>
    </lineage>
</organism>
<dbReference type="InterPro" id="IPR003526">
    <property type="entry name" value="MECDP_synthase"/>
</dbReference>
<dbReference type="AlphaFoldDB" id="A0A378MF30"/>
<dbReference type="PANTHER" id="PTHR43181:SF1">
    <property type="entry name" value="2-C-METHYL-D-ERYTHRITOL 2,4-CYCLODIPHOSPHATE SYNTHASE, CHLOROPLASTIC"/>
    <property type="match status" value="1"/>
</dbReference>
<dbReference type="GO" id="GO:0008685">
    <property type="term" value="F:2-C-methyl-D-erythritol 2,4-cyclodiphosphate synthase activity"/>
    <property type="evidence" value="ECO:0007669"/>
    <property type="project" value="UniProtKB-EC"/>
</dbReference>
<dbReference type="GO" id="GO:0016114">
    <property type="term" value="P:terpenoid biosynthetic process"/>
    <property type="evidence" value="ECO:0007669"/>
    <property type="project" value="InterPro"/>
</dbReference>
<reference evidence="2 3" key="1">
    <citation type="submission" date="2018-06" db="EMBL/GenBank/DDBJ databases">
        <authorList>
            <consortium name="Pathogen Informatics"/>
            <person name="Doyle S."/>
        </authorList>
    </citation>
    <scope>NUCLEOTIDE SEQUENCE [LARGE SCALE GENOMIC DNA]</scope>
    <source>
        <strain evidence="3">NCTC 10815</strain>
    </source>
</reference>
<dbReference type="PANTHER" id="PTHR43181">
    <property type="entry name" value="2-C-METHYL-D-ERYTHRITOL 2,4-CYCLODIPHOSPHATE SYNTHASE, CHLOROPLASTIC"/>
    <property type="match status" value="1"/>
</dbReference>
<dbReference type="InterPro" id="IPR036571">
    <property type="entry name" value="MECDP_synthase_sf"/>
</dbReference>